<accession>A0A4Q7VRT2</accession>
<dbReference type="Proteomes" id="UP000293398">
    <property type="component" value="Unassembled WGS sequence"/>
</dbReference>
<evidence type="ECO:0000313" key="1">
    <source>
        <dbReference type="EMBL" id="RZT99230.1"/>
    </source>
</evidence>
<proteinExistence type="predicted"/>
<name>A0A4Q7VRT2_9BURK</name>
<gene>
    <name evidence="1" type="ORF">EV681_1013</name>
</gene>
<organism evidence="1 2">
    <name type="scientific">Advenella incenata</name>
    <dbReference type="NCBI Taxonomy" id="267800"/>
    <lineage>
        <taxon>Bacteria</taxon>
        <taxon>Pseudomonadati</taxon>
        <taxon>Pseudomonadota</taxon>
        <taxon>Betaproteobacteria</taxon>
        <taxon>Burkholderiales</taxon>
        <taxon>Alcaligenaceae</taxon>
    </lineage>
</organism>
<dbReference type="EMBL" id="SHKO01000001">
    <property type="protein sequence ID" value="RZT99230.1"/>
    <property type="molecule type" value="Genomic_DNA"/>
</dbReference>
<dbReference type="AlphaFoldDB" id="A0A4Q7VRT2"/>
<sequence length="65" mass="7013">MYSYRCFDVFGVSIKIGAICKACAVHICRSAANRSGQPSPDTRSNCLAGSIAQFSGTLFLLYFPT</sequence>
<keyword evidence="2" id="KW-1185">Reference proteome</keyword>
<protein>
    <submittedName>
        <fullName evidence="1">Uncharacterized protein</fullName>
    </submittedName>
</protein>
<reference evidence="1 2" key="1">
    <citation type="submission" date="2019-02" db="EMBL/GenBank/DDBJ databases">
        <title>Genomic Encyclopedia of Type Strains, Phase IV (KMG-IV): sequencing the most valuable type-strain genomes for metagenomic binning, comparative biology and taxonomic classification.</title>
        <authorList>
            <person name="Goeker M."/>
        </authorList>
    </citation>
    <scope>NUCLEOTIDE SEQUENCE [LARGE SCALE GENOMIC DNA]</scope>
    <source>
        <strain evidence="1 2">DSM 23814</strain>
    </source>
</reference>
<evidence type="ECO:0000313" key="2">
    <source>
        <dbReference type="Proteomes" id="UP000293398"/>
    </source>
</evidence>
<comment type="caution">
    <text evidence="1">The sequence shown here is derived from an EMBL/GenBank/DDBJ whole genome shotgun (WGS) entry which is preliminary data.</text>
</comment>